<evidence type="ECO:0000313" key="2">
    <source>
        <dbReference type="Proteomes" id="UP001054945"/>
    </source>
</evidence>
<dbReference type="AlphaFoldDB" id="A0AAV4MYJ8"/>
<organism evidence="1 2">
    <name type="scientific">Caerostris extrusa</name>
    <name type="common">Bark spider</name>
    <name type="synonym">Caerostris bankana</name>
    <dbReference type="NCBI Taxonomy" id="172846"/>
    <lineage>
        <taxon>Eukaryota</taxon>
        <taxon>Metazoa</taxon>
        <taxon>Ecdysozoa</taxon>
        <taxon>Arthropoda</taxon>
        <taxon>Chelicerata</taxon>
        <taxon>Arachnida</taxon>
        <taxon>Araneae</taxon>
        <taxon>Araneomorphae</taxon>
        <taxon>Entelegynae</taxon>
        <taxon>Araneoidea</taxon>
        <taxon>Araneidae</taxon>
        <taxon>Caerostris</taxon>
    </lineage>
</organism>
<comment type="caution">
    <text evidence="1">The sequence shown here is derived from an EMBL/GenBank/DDBJ whole genome shotgun (WGS) entry which is preliminary data.</text>
</comment>
<sequence length="94" mass="11047">MIRQSHNIKNQLKTINESFPEIKITLSGELLKIYSKDSGEHRKITQFLKNYKMDFFLLTPRNERSLKAVVKELPRTTLSTEIEQELSAHKFTKP</sequence>
<evidence type="ECO:0000313" key="1">
    <source>
        <dbReference type="EMBL" id="GIX77612.1"/>
    </source>
</evidence>
<dbReference type="Proteomes" id="UP001054945">
    <property type="component" value="Unassembled WGS sequence"/>
</dbReference>
<keyword evidence="2" id="KW-1185">Reference proteome</keyword>
<reference evidence="1 2" key="1">
    <citation type="submission" date="2021-06" db="EMBL/GenBank/DDBJ databases">
        <title>Caerostris extrusa draft genome.</title>
        <authorList>
            <person name="Kono N."/>
            <person name="Arakawa K."/>
        </authorList>
    </citation>
    <scope>NUCLEOTIDE SEQUENCE [LARGE SCALE GENOMIC DNA]</scope>
</reference>
<dbReference type="EMBL" id="BPLR01020342">
    <property type="protein sequence ID" value="GIX77612.1"/>
    <property type="molecule type" value="Genomic_DNA"/>
</dbReference>
<protein>
    <submittedName>
        <fullName evidence="1">Uncharacterized protein</fullName>
    </submittedName>
</protein>
<name>A0AAV4MYJ8_CAEEX</name>
<gene>
    <name evidence="1" type="ORF">CEXT_694941</name>
</gene>
<proteinExistence type="predicted"/>
<accession>A0AAV4MYJ8</accession>